<reference evidence="1" key="1">
    <citation type="submission" date="2018-05" db="EMBL/GenBank/DDBJ databases">
        <authorList>
            <person name="Lanie J.A."/>
            <person name="Ng W.-L."/>
            <person name="Kazmierczak K.M."/>
            <person name="Andrzejewski T.M."/>
            <person name="Davidsen T.M."/>
            <person name="Wayne K.J."/>
            <person name="Tettelin H."/>
            <person name="Glass J.I."/>
            <person name="Rusch D."/>
            <person name="Podicherti R."/>
            <person name="Tsui H.-C.T."/>
            <person name="Winkler M.E."/>
        </authorList>
    </citation>
    <scope>NUCLEOTIDE SEQUENCE</scope>
</reference>
<dbReference type="PANTHER" id="PTHR43881">
    <property type="entry name" value="GAMMA-GLUTAMYLTRANSPEPTIDASE (AFU_ORTHOLOGUE AFUA_4G13580)"/>
    <property type="match status" value="1"/>
</dbReference>
<proteinExistence type="predicted"/>
<accession>A0A381VYH7</accession>
<dbReference type="InterPro" id="IPR052896">
    <property type="entry name" value="GGT-like_enzyme"/>
</dbReference>
<dbReference type="AlphaFoldDB" id="A0A381VYH7"/>
<evidence type="ECO:0008006" key="2">
    <source>
        <dbReference type="Google" id="ProtNLM"/>
    </source>
</evidence>
<dbReference type="InterPro" id="IPR029055">
    <property type="entry name" value="Ntn_hydrolases_N"/>
</dbReference>
<evidence type="ECO:0000313" key="1">
    <source>
        <dbReference type="EMBL" id="SVA44687.1"/>
    </source>
</evidence>
<organism evidence="1">
    <name type="scientific">marine metagenome</name>
    <dbReference type="NCBI Taxonomy" id="408172"/>
    <lineage>
        <taxon>unclassified sequences</taxon>
        <taxon>metagenomes</taxon>
        <taxon>ecological metagenomes</taxon>
    </lineage>
</organism>
<gene>
    <name evidence="1" type="ORF">METZ01_LOCUS97541</name>
</gene>
<protein>
    <recommendedName>
        <fullName evidence="2">Gamma-glutamyltransferase</fullName>
    </recommendedName>
</protein>
<dbReference type="Pfam" id="PF01019">
    <property type="entry name" value="G_glu_transpept"/>
    <property type="match status" value="1"/>
</dbReference>
<dbReference type="EMBL" id="UINC01010009">
    <property type="protein sequence ID" value="SVA44687.1"/>
    <property type="molecule type" value="Genomic_DNA"/>
</dbReference>
<dbReference type="SUPFAM" id="SSF56235">
    <property type="entry name" value="N-terminal nucleophile aminohydrolases (Ntn hydrolases)"/>
    <property type="match status" value="1"/>
</dbReference>
<dbReference type="PRINTS" id="PR01210">
    <property type="entry name" value="GGTRANSPTASE"/>
</dbReference>
<feature type="non-terminal residue" evidence="1">
    <location>
        <position position="158"/>
    </location>
</feature>
<dbReference type="PANTHER" id="PTHR43881:SF1">
    <property type="entry name" value="GAMMA-GLUTAMYLTRANSPEPTIDASE (AFU_ORTHOLOGUE AFUA_4G13580)"/>
    <property type="match status" value="1"/>
</dbReference>
<feature type="non-terminal residue" evidence="1">
    <location>
        <position position="1"/>
    </location>
</feature>
<sequence length="158" mass="16489">VPKRTFRIRRFREIAAACWSSRGRAQCVVLLTGALIAGLATESGLAQRPPVSGRTAGVSAGHPLTTAAAFEILLQGGNAFDAGVTSLLVGGVVEQDLYGLGGEALILVYPKAEDKVISIVGQGWAPERATIDWYLERSRNLNGEGLDPAVVPGALHGA</sequence>
<name>A0A381VYH7_9ZZZZ</name>